<dbReference type="Pfam" id="PF14082">
    <property type="entry name" value="SduA_C"/>
    <property type="match status" value="1"/>
</dbReference>
<gene>
    <name evidence="2" type="ORF">QGN23_11185</name>
</gene>
<reference evidence="2 3" key="1">
    <citation type="submission" date="2023-05" db="EMBL/GenBank/DDBJ databases">
        <title>Genomic insight into Chryseobacterium sp. wdc7 isolated forest soil (Gotjawal).</title>
        <authorList>
            <person name="Park S.-J."/>
        </authorList>
    </citation>
    <scope>NUCLEOTIDE SEQUENCE [LARGE SCALE GENOMIC DNA]</scope>
    <source>
        <strain evidence="3">wdc7</strain>
    </source>
</reference>
<evidence type="ECO:0000313" key="3">
    <source>
        <dbReference type="Proteomes" id="UP001241656"/>
    </source>
</evidence>
<organism evidence="2 3">
    <name type="scientific">Chryseobacterium gotjawalense</name>
    <dbReference type="NCBI Taxonomy" id="3042315"/>
    <lineage>
        <taxon>Bacteria</taxon>
        <taxon>Pseudomonadati</taxon>
        <taxon>Bacteroidota</taxon>
        <taxon>Flavobacteriia</taxon>
        <taxon>Flavobacteriales</taxon>
        <taxon>Weeksellaceae</taxon>
        <taxon>Chryseobacterium group</taxon>
        <taxon>Chryseobacterium</taxon>
    </lineage>
</organism>
<sequence>MVSILKHDHQLILKYYSEYRSGDWVDEKMQNDENFSVLSIFQLNRELLVERISDDFEEPEFHFLIGELIDDYYKIDNEVLGLTNNFFFHKDIDICVEHFHVQSKTSLLLQIDRFVDTAIYIGGDKEDILPFEAFENLIEIFPTSHEITLYRHAKVTSILTNYFNNITDKEESYKKYINKKTPLIRSELRKTFQELDILKYETLLEKLQQMLSNEISYSEKQWQEEILQIILLIFPKYIAVFEEVQFKDIYNNKTRRLDYGLIDFMGNLDLIEIKVPFDKSIVSVNPYRDNHIPNRDLSGTIMQIEKYIYYLNKTGIAGERKLTEKYKEQLPDNLEIKITNPNGMIIMGRDINLTMEQLADFEIIKRKYKNVIDIFTYDDLLRRMEIMIKQLRKL</sequence>
<proteinExistence type="predicted"/>
<dbReference type="InterPro" id="IPR025359">
    <property type="entry name" value="SduA_C"/>
</dbReference>
<evidence type="ECO:0000259" key="1">
    <source>
        <dbReference type="Pfam" id="PF14082"/>
    </source>
</evidence>
<dbReference type="RefSeq" id="WP_282904385.1">
    <property type="nucleotide sequence ID" value="NZ_CP124855.1"/>
</dbReference>
<feature type="domain" description="Shedu protein SduA C-terminal" evidence="1">
    <location>
        <begin position="217"/>
        <end position="381"/>
    </location>
</feature>
<dbReference type="Proteomes" id="UP001241656">
    <property type="component" value="Chromosome"/>
</dbReference>
<keyword evidence="3" id="KW-1185">Reference proteome</keyword>
<evidence type="ECO:0000313" key="2">
    <source>
        <dbReference type="EMBL" id="WHF50990.1"/>
    </source>
</evidence>
<name>A0ABY8RAK4_9FLAO</name>
<protein>
    <submittedName>
        <fullName evidence="2">DUF4263 domain-containing protein</fullName>
    </submittedName>
</protein>
<accession>A0ABY8RAK4</accession>
<dbReference type="EMBL" id="CP124855">
    <property type="protein sequence ID" value="WHF50990.1"/>
    <property type="molecule type" value="Genomic_DNA"/>
</dbReference>